<dbReference type="GO" id="GO:0006020">
    <property type="term" value="P:inositol metabolic process"/>
    <property type="evidence" value="ECO:0007669"/>
    <property type="project" value="TreeGrafter"/>
</dbReference>
<accession>A0A1B0ZH85</accession>
<dbReference type="CDD" id="cd01637">
    <property type="entry name" value="IMPase_like"/>
    <property type="match status" value="1"/>
</dbReference>
<comment type="cofactor">
    <cofactor evidence="1">
        <name>Mg(2+)</name>
        <dbReference type="ChEBI" id="CHEBI:18420"/>
    </cofactor>
</comment>
<dbReference type="RefSeq" id="WP_065247504.1">
    <property type="nucleotide sequence ID" value="NZ_CP012117.1"/>
</dbReference>
<dbReference type="Proteomes" id="UP000092596">
    <property type="component" value="Chromosome"/>
</dbReference>
<keyword evidence="1" id="KW-0479">Metal-binding</keyword>
<evidence type="ECO:0000313" key="5">
    <source>
        <dbReference type="Proteomes" id="UP000323865"/>
    </source>
</evidence>
<dbReference type="PRINTS" id="PR00377">
    <property type="entry name" value="IMPHPHTASES"/>
</dbReference>
<feature type="binding site" evidence="1">
    <location>
        <position position="217"/>
    </location>
    <ligand>
        <name>Mg(2+)</name>
        <dbReference type="ChEBI" id="CHEBI:18420"/>
        <label>1</label>
        <note>catalytic</note>
    </ligand>
</feature>
<dbReference type="Gene3D" id="3.30.540.10">
    <property type="entry name" value="Fructose-1,6-Bisphosphatase, subunit A, domain 1"/>
    <property type="match status" value="1"/>
</dbReference>
<proteinExistence type="predicted"/>
<dbReference type="KEGG" id="dva:DAD186_07120"/>
<keyword evidence="1" id="KW-0460">Magnesium</keyword>
<dbReference type="PATRIC" id="fig|1630135.4.peg.714"/>
<feature type="binding site" evidence="1">
    <location>
        <position position="94"/>
    </location>
    <ligand>
        <name>Mg(2+)</name>
        <dbReference type="ChEBI" id="CHEBI:18420"/>
        <label>1</label>
        <note>catalytic</note>
    </ligand>
</feature>
<feature type="binding site" evidence="1">
    <location>
        <position position="76"/>
    </location>
    <ligand>
        <name>Mg(2+)</name>
        <dbReference type="ChEBI" id="CHEBI:18420"/>
        <label>1</label>
        <note>catalytic</note>
    </ligand>
</feature>
<dbReference type="STRING" id="1630135.DAD186_07120"/>
<organism evidence="2 4">
    <name type="scientific">Dermabacter vaginalis</name>
    <dbReference type="NCBI Taxonomy" id="1630135"/>
    <lineage>
        <taxon>Bacteria</taxon>
        <taxon>Bacillati</taxon>
        <taxon>Actinomycetota</taxon>
        <taxon>Actinomycetes</taxon>
        <taxon>Micrococcales</taxon>
        <taxon>Dermabacteraceae</taxon>
        <taxon>Dermabacter</taxon>
    </lineage>
</organism>
<evidence type="ECO:0000313" key="2">
    <source>
        <dbReference type="EMBL" id="ANP27262.1"/>
    </source>
</evidence>
<dbReference type="GO" id="GO:0046872">
    <property type="term" value="F:metal ion binding"/>
    <property type="evidence" value="ECO:0007669"/>
    <property type="project" value="UniProtKB-KW"/>
</dbReference>
<dbReference type="Gene3D" id="3.40.190.80">
    <property type="match status" value="1"/>
</dbReference>
<evidence type="ECO:0000256" key="1">
    <source>
        <dbReference type="PIRSR" id="PIRSR600760-2"/>
    </source>
</evidence>
<dbReference type="AlphaFoldDB" id="A0A1B0ZH85"/>
<name>A0A1B0ZH85_9MICO</name>
<dbReference type="EMBL" id="CP044108">
    <property type="protein sequence ID" value="QEU12274.1"/>
    <property type="molecule type" value="Genomic_DNA"/>
</dbReference>
<dbReference type="Proteomes" id="UP000323865">
    <property type="component" value="Chromosome"/>
</dbReference>
<dbReference type="PANTHER" id="PTHR20854:SF4">
    <property type="entry name" value="INOSITOL-1-MONOPHOSPHATASE-RELATED"/>
    <property type="match status" value="1"/>
</dbReference>
<protein>
    <submittedName>
        <fullName evidence="3">Inositol monophosphatase family protein</fullName>
    </submittedName>
</protein>
<dbReference type="PANTHER" id="PTHR20854">
    <property type="entry name" value="INOSITOL MONOPHOSPHATASE"/>
    <property type="match status" value="1"/>
</dbReference>
<reference evidence="2 4" key="1">
    <citation type="submission" date="2015-06" db="EMBL/GenBank/DDBJ databases">
        <title>Investigation of pathophysiology for high-risk pregnancy and development of treatment modality based on it.</title>
        <authorList>
            <person name="Kim B.-C."/>
            <person name="Lim S."/>
        </authorList>
    </citation>
    <scope>NUCLEOTIDE SEQUENCE [LARGE SCALE GENOMIC DNA]</scope>
    <source>
        <strain evidence="2 4">AD1-86</strain>
    </source>
</reference>
<feature type="binding site" evidence="1">
    <location>
        <position position="93"/>
    </location>
    <ligand>
        <name>Mg(2+)</name>
        <dbReference type="ChEBI" id="CHEBI:18420"/>
        <label>2</label>
    </ligand>
</feature>
<gene>
    <name evidence="2" type="ORF">DAD186_07120</name>
    <name evidence="3" type="ORF">FOB48_08135</name>
</gene>
<feature type="binding site" evidence="1">
    <location>
        <position position="91"/>
    </location>
    <ligand>
        <name>Mg(2+)</name>
        <dbReference type="ChEBI" id="CHEBI:18420"/>
        <label>1</label>
        <note>catalytic</note>
    </ligand>
</feature>
<reference evidence="3 5" key="2">
    <citation type="submission" date="2019-09" db="EMBL/GenBank/DDBJ databases">
        <title>FDA dAtabase for Regulatory Grade micrObial Sequences (FDA-ARGOS): Supporting development and validation of Infectious Disease Dx tests.</title>
        <authorList>
            <person name="Sciortino C."/>
            <person name="Tallon L."/>
            <person name="Sadzewicz L."/>
            <person name="Vavikolanu K."/>
            <person name="Mehta A."/>
            <person name="Aluvathingal J."/>
            <person name="Nadendla S."/>
            <person name="Nandy P."/>
            <person name="Geyer C."/>
            <person name="Yan Y."/>
            <person name="Sichtig H."/>
        </authorList>
    </citation>
    <scope>NUCLEOTIDE SEQUENCE [LARGE SCALE GENOMIC DNA]</scope>
    <source>
        <strain evidence="3 5">FDAARGOS_640</strain>
    </source>
</reference>
<dbReference type="InterPro" id="IPR000760">
    <property type="entry name" value="Inositol_monophosphatase-like"/>
</dbReference>
<evidence type="ECO:0000313" key="3">
    <source>
        <dbReference type="EMBL" id="QEU12274.1"/>
    </source>
</evidence>
<evidence type="ECO:0000313" key="4">
    <source>
        <dbReference type="Proteomes" id="UP000092596"/>
    </source>
</evidence>
<dbReference type="SUPFAM" id="SSF56655">
    <property type="entry name" value="Carbohydrate phosphatase"/>
    <property type="match status" value="1"/>
</dbReference>
<dbReference type="Pfam" id="PF00459">
    <property type="entry name" value="Inositol_P"/>
    <property type="match status" value="1"/>
</dbReference>
<dbReference type="EMBL" id="CP012117">
    <property type="protein sequence ID" value="ANP27262.1"/>
    <property type="molecule type" value="Genomic_DNA"/>
</dbReference>
<dbReference type="GO" id="GO:0007165">
    <property type="term" value="P:signal transduction"/>
    <property type="evidence" value="ECO:0007669"/>
    <property type="project" value="TreeGrafter"/>
</dbReference>
<dbReference type="GO" id="GO:0008934">
    <property type="term" value="F:inositol monophosphate 1-phosphatase activity"/>
    <property type="evidence" value="ECO:0007669"/>
    <property type="project" value="TreeGrafter"/>
</dbReference>
<keyword evidence="5" id="KW-1185">Reference proteome</keyword>
<sequence>MSADHVGRKRDVLTRAHELAQSLATWAMIRSTSSNVSMFATKKNAADFVTDIDLGIELWVRRTIAEEFPTHAFVGEEFEDSAGVEYTWYCDPIDGTTNYAHGISWFSFSLAMCDEDGPVVGVVADPRTKEIFSAIRGRGAMHRGGPITIEHRSALPGSVVLTELLGATFFEGQAEFIRSLGEIDVTSRIMGSGTLSLVGPAVGRGHGALVGRFGAVDHLASMLIAHEAGLRVLDWDGHDTLFPSDPSTGIMVAHPAIATELHGMWRRAVESEGDRAR</sequence>